<keyword evidence="2" id="KW-0732">Signal</keyword>
<evidence type="ECO:0000256" key="2">
    <source>
        <dbReference type="SAM" id="SignalP"/>
    </source>
</evidence>
<dbReference type="GO" id="GO:0003755">
    <property type="term" value="F:peptidyl-prolyl cis-trans isomerase activity"/>
    <property type="evidence" value="ECO:0007669"/>
    <property type="project" value="UniProtKB-KW"/>
</dbReference>
<comment type="caution">
    <text evidence="4">The sequence shown here is derived from an EMBL/GenBank/DDBJ whole genome shotgun (WGS) entry which is preliminary data.</text>
</comment>
<dbReference type="InterPro" id="IPR000297">
    <property type="entry name" value="PPIase_PpiC"/>
</dbReference>
<organism evidence="4 5">
    <name type="scientific">Coprobacter fastidiosus</name>
    <dbReference type="NCBI Taxonomy" id="1099853"/>
    <lineage>
        <taxon>Bacteria</taxon>
        <taxon>Pseudomonadati</taxon>
        <taxon>Bacteroidota</taxon>
        <taxon>Bacteroidia</taxon>
        <taxon>Bacteroidales</taxon>
        <taxon>Barnesiellaceae</taxon>
        <taxon>Coprobacter</taxon>
    </lineage>
</organism>
<dbReference type="InterPro" id="IPR027304">
    <property type="entry name" value="Trigger_fact/SurA_dom_sf"/>
</dbReference>
<evidence type="ECO:0000259" key="3">
    <source>
        <dbReference type="PROSITE" id="PS50198"/>
    </source>
</evidence>
<dbReference type="Pfam" id="PF13616">
    <property type="entry name" value="Rotamase_3"/>
    <property type="match status" value="1"/>
</dbReference>
<gene>
    <name evidence="4" type="ORF">DDY73_07925</name>
</gene>
<name>A0A354M331_9BACT</name>
<dbReference type="Pfam" id="PF00639">
    <property type="entry name" value="Rotamase"/>
    <property type="match status" value="1"/>
</dbReference>
<keyword evidence="1" id="KW-0697">Rotamase</keyword>
<feature type="domain" description="PpiC" evidence="3">
    <location>
        <begin position="228"/>
        <end position="331"/>
    </location>
</feature>
<sequence>MKNKWLLLSLCAGYSFALCAQNPENDPVLMKVNGKSIKKSEFEYIYKKNNQQQTDSKSLDEYVELFKNYKLKVAEAEACGLDTTRSFRTELAGYRAQLVQPYLVDREMDDRLAKEAYDRLKENVEVSHILFRVNPGMTDAEKEKVYQKAKSVLERIRKGEDFGKLAREYSEDPSVKQNGGYLGYIGGFMTVYPFETAAYTTPVGDVSEPVLSQFGYHLVKVSDRRPDPGERLTAHIMLMLPSNASDEVKKEKEKQIREIYQQIIQGADFAELAKEKSEDKNSGQRGGELPWISTGRIVKEYEDAAYALKNKGDVSQPVLSPYGWHIIKLLDTRGLKPFEELKSDIMRRIGRDERSNKGQKSLIEKLKIEYAFNMNVGEKAKLEKFAAETSPMDTLFLNNISKDQSVLFSLDGKNWTVADLGNFMKNSRSAQGAFHGGNVAYLNKQIDAFVDNEILHYEDTKLESKYPEFRNLMNEYRDGILLFDISNREVWEKASNDVTGLQKYFKAHKKQYTWDQPRYKGYLIQCDDKALVKTIKKRIKSLPADSVVFYVNKEFNTDSIKHVKIEKGLFQKGDNKKVDNLAFKEGELSVDEKFPVVFIVGKMLKKGPESYTDMKGQVTADYQNYLEKIWVQNLNKKYPVEINKDVLKTVNVQ</sequence>
<dbReference type="InterPro" id="IPR046357">
    <property type="entry name" value="PPIase_dom_sf"/>
</dbReference>
<proteinExistence type="predicted"/>
<reference evidence="4 5" key="1">
    <citation type="journal article" date="2018" name="Nat. Biotechnol.">
        <title>A standardized bacterial taxonomy based on genome phylogeny substantially revises the tree of life.</title>
        <authorList>
            <person name="Parks D.H."/>
            <person name="Chuvochina M."/>
            <person name="Waite D.W."/>
            <person name="Rinke C."/>
            <person name="Skarshewski A."/>
            <person name="Chaumeil P.A."/>
            <person name="Hugenholtz P."/>
        </authorList>
    </citation>
    <scope>NUCLEOTIDE SEQUENCE [LARGE SCALE GENOMIC DNA]</scope>
    <source>
        <strain evidence="4">UBA11482</strain>
    </source>
</reference>
<keyword evidence="1" id="KW-0413">Isomerase</keyword>
<dbReference type="InterPro" id="IPR050245">
    <property type="entry name" value="PrsA_foldase"/>
</dbReference>
<dbReference type="SUPFAM" id="SSF54534">
    <property type="entry name" value="FKBP-like"/>
    <property type="match status" value="2"/>
</dbReference>
<evidence type="ECO:0000313" key="5">
    <source>
        <dbReference type="Proteomes" id="UP000262954"/>
    </source>
</evidence>
<dbReference type="Gene3D" id="3.10.50.40">
    <property type="match status" value="2"/>
</dbReference>
<feature type="chain" id="PRO_5016889939" description="PpiC domain-containing protein" evidence="2">
    <location>
        <begin position="21"/>
        <end position="653"/>
    </location>
</feature>
<evidence type="ECO:0000313" key="4">
    <source>
        <dbReference type="EMBL" id="HBJ08920.1"/>
    </source>
</evidence>
<dbReference type="InterPro" id="IPR023058">
    <property type="entry name" value="PPIase_PpiC_CS"/>
</dbReference>
<dbReference type="EMBL" id="DNWC01000100">
    <property type="protein sequence ID" value="HBJ08920.1"/>
    <property type="molecule type" value="Genomic_DNA"/>
</dbReference>
<dbReference type="PROSITE" id="PS01096">
    <property type="entry name" value="PPIC_PPIASE_1"/>
    <property type="match status" value="1"/>
</dbReference>
<dbReference type="SUPFAM" id="SSF109998">
    <property type="entry name" value="Triger factor/SurA peptide-binding domain-like"/>
    <property type="match status" value="1"/>
</dbReference>
<dbReference type="PANTHER" id="PTHR47245:SF2">
    <property type="entry name" value="PEPTIDYL-PROLYL CIS-TRANS ISOMERASE HP_0175-RELATED"/>
    <property type="match status" value="1"/>
</dbReference>
<protein>
    <recommendedName>
        <fullName evidence="3">PpiC domain-containing protein</fullName>
    </recommendedName>
</protein>
<dbReference type="PROSITE" id="PS50198">
    <property type="entry name" value="PPIC_PPIASE_2"/>
    <property type="match status" value="2"/>
</dbReference>
<feature type="domain" description="PpiC" evidence="3">
    <location>
        <begin position="121"/>
        <end position="223"/>
    </location>
</feature>
<accession>A0A354M331</accession>
<dbReference type="PANTHER" id="PTHR47245">
    <property type="entry name" value="PEPTIDYLPROLYL ISOMERASE"/>
    <property type="match status" value="1"/>
</dbReference>
<dbReference type="Proteomes" id="UP000262954">
    <property type="component" value="Unassembled WGS sequence"/>
</dbReference>
<feature type="signal peptide" evidence="2">
    <location>
        <begin position="1"/>
        <end position="20"/>
    </location>
</feature>
<dbReference type="AlphaFoldDB" id="A0A354M331"/>
<evidence type="ECO:0000256" key="1">
    <source>
        <dbReference type="PROSITE-ProRule" id="PRU00278"/>
    </source>
</evidence>